<sequence length="147" mass="16219">MSYKFTKKDFKKIAKVLSAKDPIMEHNHARIEIEDVISGRKVALEIYPELEIGDRVGNLVQIFTPLGLLQLHFCTDYVVSEELGEAILFAENGSKISGVVLAKDAGVTIYSNVDKSLLSKDPFKLAGEVIGCAMQLALTEHKLAEIK</sequence>
<protein>
    <submittedName>
        <fullName evidence="1">Uncharacterized protein</fullName>
    </submittedName>
</protein>
<reference evidence="1 2" key="1">
    <citation type="journal article" date="2011" name="ISME J.">
        <title>Community ecology of hot spring cyanobacterial mats: predominant populations and their functional potential.</title>
        <authorList>
            <person name="Klatt C.G."/>
            <person name="Wood J.M."/>
            <person name="Rusch D.B."/>
            <person name="Bateson M.M."/>
            <person name="Hamamura N."/>
            <person name="Heidelberg J.F."/>
            <person name="Grossman A.R."/>
            <person name="Bhaya D."/>
            <person name="Cohan F.M."/>
            <person name="Kuhl M."/>
            <person name="Bryant D.A."/>
            <person name="Ward D.M."/>
        </authorList>
    </citation>
    <scope>NUCLEOTIDE SEQUENCE [LARGE SCALE GENOMIC DNA]</scope>
    <source>
        <strain evidence="1">OS</strain>
    </source>
</reference>
<dbReference type="Proteomes" id="UP000266389">
    <property type="component" value="Unassembled WGS sequence"/>
</dbReference>
<proteinExistence type="predicted"/>
<comment type="caution">
    <text evidence="1">The sequence shown here is derived from an EMBL/GenBank/DDBJ whole genome shotgun (WGS) entry which is preliminary data.</text>
</comment>
<evidence type="ECO:0000313" key="1">
    <source>
        <dbReference type="EMBL" id="RFM23650.1"/>
    </source>
</evidence>
<name>A0A395LYP5_9BACT</name>
<dbReference type="EMBL" id="PHFL01000060">
    <property type="protein sequence ID" value="RFM23650.1"/>
    <property type="molecule type" value="Genomic_DNA"/>
</dbReference>
<accession>A0A395LYP5</accession>
<gene>
    <name evidence="1" type="ORF">D0433_09785</name>
</gene>
<organism evidence="1 2">
    <name type="scientific">Candidatus Thermochlorobacter aerophilus</name>
    <dbReference type="NCBI Taxonomy" id="1868324"/>
    <lineage>
        <taxon>Bacteria</taxon>
        <taxon>Pseudomonadati</taxon>
        <taxon>Chlorobiota</taxon>
        <taxon>Chlorobiia</taxon>
        <taxon>Chlorobiales</taxon>
        <taxon>Candidatus Thermochlorobacteriaceae</taxon>
        <taxon>Candidatus Thermochlorobacter</taxon>
    </lineage>
</organism>
<evidence type="ECO:0000313" key="2">
    <source>
        <dbReference type="Proteomes" id="UP000266389"/>
    </source>
</evidence>
<dbReference type="AlphaFoldDB" id="A0A395LYP5"/>